<evidence type="ECO:0000256" key="2">
    <source>
        <dbReference type="SAM" id="SignalP"/>
    </source>
</evidence>
<feature type="region of interest" description="Disordered" evidence="1">
    <location>
        <begin position="36"/>
        <end position="56"/>
    </location>
</feature>
<sequence length="190" mass="19069">MNTKLLQKTSVILGIATLTAIASTNSVQAQTAADLSNTQANEVAQTPTIEPGRATRGGSSYVGVAGNIGLSGGETALGIGNFTVISKIGFTETLSARPTVVIGDDTTVLVPVTYDFNLRPRDAVATTVTAAPYVGGGIAIATGSNSDVGPLLTAGVDVPVAERITATGAVHAGFFDRTSVGVVIGAGYNF</sequence>
<dbReference type="EMBL" id="JYON01000048">
    <property type="protein sequence ID" value="KJH69378.1"/>
    <property type="molecule type" value="Genomic_DNA"/>
</dbReference>
<accession>A0A0D8ZKL2</accession>
<dbReference type="AlphaFoldDB" id="A0A0D8ZKL2"/>
<gene>
    <name evidence="3" type="ORF">UH38_24220</name>
</gene>
<dbReference type="PATRIC" id="fig|1618023.3.peg.1021"/>
<dbReference type="RefSeq" id="WP_045057284.1">
    <property type="nucleotide sequence ID" value="NZ_CAWMDP010000013.1"/>
</dbReference>
<evidence type="ECO:0000256" key="1">
    <source>
        <dbReference type="SAM" id="MobiDB-lite"/>
    </source>
</evidence>
<organism evidence="3 4">
    <name type="scientific">Aliterella atlantica CENA595</name>
    <dbReference type="NCBI Taxonomy" id="1618023"/>
    <lineage>
        <taxon>Bacteria</taxon>
        <taxon>Bacillati</taxon>
        <taxon>Cyanobacteriota</taxon>
        <taxon>Cyanophyceae</taxon>
        <taxon>Chroococcidiopsidales</taxon>
        <taxon>Aliterellaceae</taxon>
        <taxon>Aliterella</taxon>
    </lineage>
</organism>
<evidence type="ECO:0000313" key="4">
    <source>
        <dbReference type="Proteomes" id="UP000032452"/>
    </source>
</evidence>
<comment type="caution">
    <text evidence="3">The sequence shown here is derived from an EMBL/GenBank/DDBJ whole genome shotgun (WGS) entry which is preliminary data.</text>
</comment>
<evidence type="ECO:0000313" key="3">
    <source>
        <dbReference type="EMBL" id="KJH69378.1"/>
    </source>
</evidence>
<name>A0A0D8ZKL2_9CYAN</name>
<keyword evidence="4" id="KW-1185">Reference proteome</keyword>
<proteinExistence type="predicted"/>
<dbReference type="STRING" id="1618023.UH38_24220"/>
<feature type="compositionally biased region" description="Polar residues" evidence="1">
    <location>
        <begin position="36"/>
        <end position="48"/>
    </location>
</feature>
<dbReference type="Proteomes" id="UP000032452">
    <property type="component" value="Unassembled WGS sequence"/>
</dbReference>
<protein>
    <recommendedName>
        <fullName evidence="5">Histidine kinase</fullName>
    </recommendedName>
</protein>
<reference evidence="3 4" key="1">
    <citation type="submission" date="2015-02" db="EMBL/GenBank/DDBJ databases">
        <title>Draft genome of a novel marine cyanobacterium (Chroococcales) isolated from South Atlantic Ocean.</title>
        <authorList>
            <person name="Rigonato J."/>
            <person name="Alvarenga D.O."/>
            <person name="Branco L.H."/>
            <person name="Varani A.M."/>
            <person name="Brandini F.P."/>
            <person name="Fiore M.F."/>
        </authorList>
    </citation>
    <scope>NUCLEOTIDE SEQUENCE [LARGE SCALE GENOMIC DNA]</scope>
    <source>
        <strain evidence="3 4">CENA595</strain>
    </source>
</reference>
<dbReference type="OrthoDB" id="509458at2"/>
<evidence type="ECO:0008006" key="5">
    <source>
        <dbReference type="Google" id="ProtNLM"/>
    </source>
</evidence>
<feature type="chain" id="PRO_5002337252" description="Histidine kinase" evidence="2">
    <location>
        <begin position="30"/>
        <end position="190"/>
    </location>
</feature>
<keyword evidence="2" id="KW-0732">Signal</keyword>
<feature type="signal peptide" evidence="2">
    <location>
        <begin position="1"/>
        <end position="29"/>
    </location>
</feature>